<feature type="chain" id="PRO_5012601937" evidence="1">
    <location>
        <begin position="20"/>
        <end position="382"/>
    </location>
</feature>
<keyword evidence="3" id="KW-1185">Reference proteome</keyword>
<evidence type="ECO:0000256" key="1">
    <source>
        <dbReference type="SAM" id="SignalP"/>
    </source>
</evidence>
<reference evidence="2 3" key="1">
    <citation type="submission" date="2015-12" db="EMBL/GenBank/DDBJ databases">
        <title>Draft genome of the nematode, Onchocerca flexuosa.</title>
        <authorList>
            <person name="Mitreva M."/>
        </authorList>
    </citation>
    <scope>NUCLEOTIDE SEQUENCE [LARGE SCALE GENOMIC DNA]</scope>
    <source>
        <strain evidence="2">Red Deer</strain>
    </source>
</reference>
<dbReference type="AlphaFoldDB" id="A0A238BIT7"/>
<dbReference type="EMBL" id="KZ271531">
    <property type="protein sequence ID" value="OZC05182.1"/>
    <property type="molecule type" value="Genomic_DNA"/>
</dbReference>
<dbReference type="Proteomes" id="UP000242913">
    <property type="component" value="Unassembled WGS sequence"/>
</dbReference>
<proteinExistence type="predicted"/>
<name>A0A238BIT7_9BILA</name>
<dbReference type="OrthoDB" id="5876856at2759"/>
<evidence type="ECO:0000313" key="2">
    <source>
        <dbReference type="EMBL" id="OZC05182.1"/>
    </source>
</evidence>
<accession>A0A238BIT7</accession>
<organism evidence="2 3">
    <name type="scientific">Onchocerca flexuosa</name>
    <dbReference type="NCBI Taxonomy" id="387005"/>
    <lineage>
        <taxon>Eukaryota</taxon>
        <taxon>Metazoa</taxon>
        <taxon>Ecdysozoa</taxon>
        <taxon>Nematoda</taxon>
        <taxon>Chromadorea</taxon>
        <taxon>Rhabditida</taxon>
        <taxon>Spirurina</taxon>
        <taxon>Spiruromorpha</taxon>
        <taxon>Filarioidea</taxon>
        <taxon>Onchocercidae</taxon>
        <taxon>Onchocerca</taxon>
    </lineage>
</organism>
<protein>
    <submittedName>
        <fullName evidence="2">C6 domain protein</fullName>
    </submittedName>
</protein>
<keyword evidence="1" id="KW-0732">Signal</keyword>
<sequence length="382" mass="42812">METWLTILITIYFYSSSNGEDVRNCSSTGIWSSWSSWQNLMPKNSDGLYFRLRKRLCQENPQNCTTKTKYYSNDFYAELKLCGSVANSSIHCSNKSAIYDSQFRHQFVSKNLNQRSILQVYKMRAKRQIEICSGCNNVLPISGMHLRNGERNGYLAVVYGANPFGCRTADLICDAGFLVNQTAIIYANGVKSTPLAMSLTGTAQIILTCDENVRWKAPNSRMNIWNVTCIFRDQPIPTTPVPPTVPPQPCSTCTNLIAARVKNPALNEGEGKLAIEYTLNEFGCRVAKITCSTSDEKVETIIYFNGMKNMPVASSKVGAATISLSCHDNRRFRADNSRDNVENVTCLTRDLPKPTTMIPTTTMPMTIPTTDKKYLKLFLIQI</sequence>
<gene>
    <name evidence="2" type="ORF">X798_07857</name>
</gene>
<evidence type="ECO:0000313" key="3">
    <source>
        <dbReference type="Proteomes" id="UP000242913"/>
    </source>
</evidence>
<feature type="signal peptide" evidence="1">
    <location>
        <begin position="1"/>
        <end position="19"/>
    </location>
</feature>